<dbReference type="Proteomes" id="UP001054837">
    <property type="component" value="Unassembled WGS sequence"/>
</dbReference>
<organism evidence="2 3">
    <name type="scientific">Caerostris darwini</name>
    <dbReference type="NCBI Taxonomy" id="1538125"/>
    <lineage>
        <taxon>Eukaryota</taxon>
        <taxon>Metazoa</taxon>
        <taxon>Ecdysozoa</taxon>
        <taxon>Arthropoda</taxon>
        <taxon>Chelicerata</taxon>
        <taxon>Arachnida</taxon>
        <taxon>Araneae</taxon>
        <taxon>Araneomorphae</taxon>
        <taxon>Entelegynae</taxon>
        <taxon>Araneoidea</taxon>
        <taxon>Araneidae</taxon>
        <taxon>Caerostris</taxon>
    </lineage>
</organism>
<dbReference type="AlphaFoldDB" id="A0AAV4S7W3"/>
<keyword evidence="3" id="KW-1185">Reference proteome</keyword>
<proteinExistence type="predicted"/>
<gene>
    <name evidence="2" type="ORF">CDAR_280241</name>
</gene>
<name>A0AAV4S7W3_9ARAC</name>
<sequence length="190" mass="21635">MLVFGFNMHISSTCKCKNLPEALVNSIQQLALLTVLHLVLLENKSLLKGKKLELLCRYIRNHTHPEKNRRAENSAAAEKKGATCKCKNLPEAFVNSIQQLAIPHLFFLKNKKLELLCRYIRNHTPPFTLPEKNPAAEKKGGEGCSRKTPGWRKERGAASQPESEYEKRFRKSNKGREKTGSILENRGRQD</sequence>
<evidence type="ECO:0000256" key="1">
    <source>
        <dbReference type="SAM" id="MobiDB-lite"/>
    </source>
</evidence>
<dbReference type="EMBL" id="BPLQ01007519">
    <property type="protein sequence ID" value="GIY30563.1"/>
    <property type="molecule type" value="Genomic_DNA"/>
</dbReference>
<evidence type="ECO:0000313" key="3">
    <source>
        <dbReference type="Proteomes" id="UP001054837"/>
    </source>
</evidence>
<accession>A0AAV4S7W3</accession>
<evidence type="ECO:0000313" key="2">
    <source>
        <dbReference type="EMBL" id="GIY30563.1"/>
    </source>
</evidence>
<comment type="caution">
    <text evidence="2">The sequence shown here is derived from an EMBL/GenBank/DDBJ whole genome shotgun (WGS) entry which is preliminary data.</text>
</comment>
<protein>
    <submittedName>
        <fullName evidence="2">Uncharacterized protein</fullName>
    </submittedName>
</protein>
<feature type="compositionally biased region" description="Basic and acidic residues" evidence="1">
    <location>
        <begin position="134"/>
        <end position="156"/>
    </location>
</feature>
<feature type="compositionally biased region" description="Basic and acidic residues" evidence="1">
    <location>
        <begin position="174"/>
        <end position="190"/>
    </location>
</feature>
<reference evidence="2 3" key="1">
    <citation type="submission" date="2021-06" db="EMBL/GenBank/DDBJ databases">
        <title>Caerostris darwini draft genome.</title>
        <authorList>
            <person name="Kono N."/>
            <person name="Arakawa K."/>
        </authorList>
    </citation>
    <scope>NUCLEOTIDE SEQUENCE [LARGE SCALE GENOMIC DNA]</scope>
</reference>
<feature type="region of interest" description="Disordered" evidence="1">
    <location>
        <begin position="127"/>
        <end position="190"/>
    </location>
</feature>